<dbReference type="EMBL" id="JAQQWK010000010">
    <property type="protein sequence ID" value="KAK8030099.1"/>
    <property type="molecule type" value="Genomic_DNA"/>
</dbReference>
<evidence type="ECO:0000313" key="3">
    <source>
        <dbReference type="Proteomes" id="UP001444661"/>
    </source>
</evidence>
<accession>A0ABR1SE42</accession>
<gene>
    <name evidence="2" type="ORF">PG993_011390</name>
</gene>
<name>A0ABR1SE42_9PEZI</name>
<proteinExistence type="predicted"/>
<feature type="region of interest" description="Disordered" evidence="1">
    <location>
        <begin position="136"/>
        <end position="182"/>
    </location>
</feature>
<reference evidence="2 3" key="1">
    <citation type="submission" date="2023-01" db="EMBL/GenBank/DDBJ databases">
        <title>Analysis of 21 Apiospora genomes using comparative genomics revels a genus with tremendous synthesis potential of carbohydrate active enzymes and secondary metabolites.</title>
        <authorList>
            <person name="Sorensen T."/>
        </authorList>
    </citation>
    <scope>NUCLEOTIDE SEQUENCE [LARGE SCALE GENOMIC DNA]</scope>
    <source>
        <strain evidence="2 3">CBS 33761</strain>
    </source>
</reference>
<comment type="caution">
    <text evidence="2">The sequence shown here is derived from an EMBL/GenBank/DDBJ whole genome shotgun (WGS) entry which is preliminary data.</text>
</comment>
<sequence>MGKVAGITAATHPRLDKGALWLARLSRNPLLASPYRRAHFDVRPGEDQDRPPLLQIASHVVLAHLPDLARVVGWALAAELIKCEIHLAGTQRFITEWYKSLALSFVRGPEDEPTKYEMARWTCRQRRRAKLQLLSKVRRVPNDKPERDEGSTGMRYIGSPRPYADRADTRQPKAMQSHLRVY</sequence>
<evidence type="ECO:0000313" key="2">
    <source>
        <dbReference type="EMBL" id="KAK8030099.1"/>
    </source>
</evidence>
<evidence type="ECO:0000256" key="1">
    <source>
        <dbReference type="SAM" id="MobiDB-lite"/>
    </source>
</evidence>
<keyword evidence="3" id="KW-1185">Reference proteome</keyword>
<protein>
    <submittedName>
        <fullName evidence="2">Uncharacterized protein</fullName>
    </submittedName>
</protein>
<feature type="compositionally biased region" description="Basic and acidic residues" evidence="1">
    <location>
        <begin position="140"/>
        <end position="150"/>
    </location>
</feature>
<dbReference type="Proteomes" id="UP001444661">
    <property type="component" value="Unassembled WGS sequence"/>
</dbReference>
<organism evidence="2 3">
    <name type="scientific">Apiospora rasikravindrae</name>
    <dbReference type="NCBI Taxonomy" id="990691"/>
    <lineage>
        <taxon>Eukaryota</taxon>
        <taxon>Fungi</taxon>
        <taxon>Dikarya</taxon>
        <taxon>Ascomycota</taxon>
        <taxon>Pezizomycotina</taxon>
        <taxon>Sordariomycetes</taxon>
        <taxon>Xylariomycetidae</taxon>
        <taxon>Amphisphaeriales</taxon>
        <taxon>Apiosporaceae</taxon>
        <taxon>Apiospora</taxon>
    </lineage>
</organism>